<dbReference type="InterPro" id="IPR011601">
    <property type="entry name" value="MurB_C"/>
</dbReference>
<dbReference type="SUPFAM" id="SSF56176">
    <property type="entry name" value="FAD-binding/transporter-associated domain-like"/>
    <property type="match status" value="1"/>
</dbReference>
<organism evidence="22 23">
    <name type="scientific">Halopseudomonas xinjiangensis</name>
    <dbReference type="NCBI Taxonomy" id="487184"/>
    <lineage>
        <taxon>Bacteria</taxon>
        <taxon>Pseudomonadati</taxon>
        <taxon>Pseudomonadota</taxon>
        <taxon>Gammaproteobacteria</taxon>
        <taxon>Pseudomonadales</taxon>
        <taxon>Pseudomonadaceae</taxon>
        <taxon>Halopseudomonas</taxon>
    </lineage>
</organism>
<dbReference type="EMBL" id="LT629736">
    <property type="protein sequence ID" value="SDS36469.1"/>
    <property type="molecule type" value="Genomic_DNA"/>
</dbReference>
<keyword evidence="15 20" id="KW-0560">Oxidoreductase</keyword>
<evidence type="ECO:0000256" key="4">
    <source>
        <dbReference type="ARBA" id="ARBA00004752"/>
    </source>
</evidence>
<evidence type="ECO:0000256" key="5">
    <source>
        <dbReference type="ARBA" id="ARBA00010485"/>
    </source>
</evidence>
<dbReference type="AlphaFoldDB" id="A0A1H1RNA6"/>
<dbReference type="InterPro" id="IPR016169">
    <property type="entry name" value="FAD-bd_PCMH_sub2"/>
</dbReference>
<comment type="similarity">
    <text evidence="5 20">Belongs to the MurB family.</text>
</comment>
<dbReference type="HAMAP" id="MF_00037">
    <property type="entry name" value="MurB"/>
    <property type="match status" value="1"/>
</dbReference>
<dbReference type="GO" id="GO:0008360">
    <property type="term" value="P:regulation of cell shape"/>
    <property type="evidence" value="ECO:0007669"/>
    <property type="project" value="UniProtKB-KW"/>
</dbReference>
<dbReference type="Pfam" id="PF02873">
    <property type="entry name" value="MurB_C"/>
    <property type="match status" value="1"/>
</dbReference>
<dbReference type="GO" id="GO:0051301">
    <property type="term" value="P:cell division"/>
    <property type="evidence" value="ECO:0007669"/>
    <property type="project" value="UniProtKB-KW"/>
</dbReference>
<evidence type="ECO:0000256" key="10">
    <source>
        <dbReference type="ARBA" id="ARBA00022630"/>
    </source>
</evidence>
<accession>A0A1H1RNA6</accession>
<dbReference type="InterPro" id="IPR036635">
    <property type="entry name" value="MurB_C_sf"/>
</dbReference>
<dbReference type="STRING" id="487184.SAMN05216421_1389"/>
<keyword evidence="23" id="KW-1185">Reference proteome</keyword>
<evidence type="ECO:0000259" key="21">
    <source>
        <dbReference type="PROSITE" id="PS51387"/>
    </source>
</evidence>
<dbReference type="NCBIfam" id="NF010478">
    <property type="entry name" value="PRK13903.1"/>
    <property type="match status" value="1"/>
</dbReference>
<dbReference type="GO" id="GO:0071555">
    <property type="term" value="P:cell wall organization"/>
    <property type="evidence" value="ECO:0007669"/>
    <property type="project" value="UniProtKB-KW"/>
</dbReference>
<evidence type="ECO:0000256" key="9">
    <source>
        <dbReference type="ARBA" id="ARBA00022618"/>
    </source>
</evidence>
<dbReference type="InterPro" id="IPR016167">
    <property type="entry name" value="FAD-bd_PCMH_sub1"/>
</dbReference>
<evidence type="ECO:0000256" key="16">
    <source>
        <dbReference type="ARBA" id="ARBA00023306"/>
    </source>
</evidence>
<evidence type="ECO:0000256" key="19">
    <source>
        <dbReference type="ARBA" id="ARBA00048914"/>
    </source>
</evidence>
<name>A0A1H1RNA6_9GAMM</name>
<evidence type="ECO:0000256" key="14">
    <source>
        <dbReference type="ARBA" id="ARBA00022984"/>
    </source>
</evidence>
<feature type="domain" description="FAD-binding PCMH-type" evidence="21">
    <location>
        <begin position="18"/>
        <end position="188"/>
    </location>
</feature>
<evidence type="ECO:0000256" key="6">
    <source>
        <dbReference type="ARBA" id="ARBA00012518"/>
    </source>
</evidence>
<evidence type="ECO:0000256" key="18">
    <source>
        <dbReference type="ARBA" id="ARBA00031026"/>
    </source>
</evidence>
<keyword evidence="9 20" id="KW-0132">Cell division</keyword>
<dbReference type="Pfam" id="PF01565">
    <property type="entry name" value="FAD_binding_4"/>
    <property type="match status" value="1"/>
</dbReference>
<dbReference type="NCBIfam" id="TIGR00179">
    <property type="entry name" value="murB"/>
    <property type="match status" value="1"/>
</dbReference>
<evidence type="ECO:0000256" key="3">
    <source>
        <dbReference type="ARBA" id="ARBA00004496"/>
    </source>
</evidence>
<protein>
    <recommendedName>
        <fullName evidence="7 20">UDP-N-acetylenolpyruvoylglucosamine reductase</fullName>
        <ecNumber evidence="6 20">1.3.1.98</ecNumber>
    </recommendedName>
    <alternativeName>
        <fullName evidence="18 20">UDP-N-acetylmuramate dehydrogenase</fullName>
    </alternativeName>
</protein>
<sequence length="340" mass="37097">MTSVRQSVDLRHYNTFGICEPADHLVEVETLSQLLDALALADRHGWAVTILGGGSNVVLGGPVPGLLICMRSLGRRVLARHDDAVLIEAAAGENWHRLVAWSLDQGLSGLENLSLIPGTTGAAPVQNIGAYGIELADVFDSLDALDRKTAQVLRFDRQACDFGYRDSVFKRHPGRFVILQVRLRLSRTPRLRVDYAPLRAAWDETGLTRPDSRVVAELVCRIRRSKLPDPALIGNAGSFFKNPVVSSEQAERLRRDHPAMPCYPQGVDSVKLAAGWLIDQAGWRGLRRGTVGVHRDQALVLVNHGGAKGKDVMALADEIRSDVGSRFGVALEMEPQLLGG</sequence>
<feature type="active site" evidence="20">
    <location>
        <position position="334"/>
    </location>
</feature>
<dbReference type="EC" id="1.3.1.98" evidence="6 20"/>
<dbReference type="GO" id="GO:0071949">
    <property type="term" value="F:FAD binding"/>
    <property type="evidence" value="ECO:0007669"/>
    <property type="project" value="InterPro"/>
</dbReference>
<comment type="catalytic activity">
    <reaction evidence="19 20">
        <text>UDP-N-acetyl-alpha-D-muramate + NADP(+) = UDP-N-acetyl-3-O-(1-carboxyvinyl)-alpha-D-glucosamine + NADPH + H(+)</text>
        <dbReference type="Rhea" id="RHEA:12248"/>
        <dbReference type="ChEBI" id="CHEBI:15378"/>
        <dbReference type="ChEBI" id="CHEBI:57783"/>
        <dbReference type="ChEBI" id="CHEBI:58349"/>
        <dbReference type="ChEBI" id="CHEBI:68483"/>
        <dbReference type="ChEBI" id="CHEBI:70757"/>
        <dbReference type="EC" id="1.3.1.98"/>
    </reaction>
</comment>
<dbReference type="GO" id="GO:0008762">
    <property type="term" value="F:UDP-N-acetylmuramate dehydrogenase activity"/>
    <property type="evidence" value="ECO:0007669"/>
    <property type="project" value="UniProtKB-UniRule"/>
</dbReference>
<dbReference type="GO" id="GO:0009252">
    <property type="term" value="P:peptidoglycan biosynthetic process"/>
    <property type="evidence" value="ECO:0007669"/>
    <property type="project" value="UniProtKB-UniRule"/>
</dbReference>
<dbReference type="Gene3D" id="3.30.43.10">
    <property type="entry name" value="Uridine Diphospho-n-acetylenolpyruvylglucosamine Reductase, domain 2"/>
    <property type="match status" value="1"/>
</dbReference>
<dbReference type="Proteomes" id="UP000243207">
    <property type="component" value="Chromosome I"/>
</dbReference>
<dbReference type="InterPro" id="IPR036318">
    <property type="entry name" value="FAD-bd_PCMH-like_sf"/>
</dbReference>
<dbReference type="SUPFAM" id="SSF56194">
    <property type="entry name" value="Uridine diphospho-N-Acetylenolpyruvylglucosamine reductase, MurB, C-terminal domain"/>
    <property type="match status" value="1"/>
</dbReference>
<dbReference type="InterPro" id="IPR003170">
    <property type="entry name" value="MurB"/>
</dbReference>
<dbReference type="PROSITE" id="PS51387">
    <property type="entry name" value="FAD_PCMH"/>
    <property type="match status" value="1"/>
</dbReference>
<dbReference type="InterPro" id="IPR006094">
    <property type="entry name" value="Oxid_FAD_bind_N"/>
</dbReference>
<evidence type="ECO:0000256" key="17">
    <source>
        <dbReference type="ARBA" id="ARBA00023316"/>
    </source>
</evidence>
<comment type="subcellular location">
    <subcellularLocation>
        <location evidence="3 20">Cytoplasm</location>
    </subcellularLocation>
</comment>
<evidence type="ECO:0000256" key="20">
    <source>
        <dbReference type="HAMAP-Rule" id="MF_00037"/>
    </source>
</evidence>
<keyword evidence="17 20" id="KW-0961">Cell wall biogenesis/degradation</keyword>
<evidence type="ECO:0000256" key="1">
    <source>
        <dbReference type="ARBA" id="ARBA00001974"/>
    </source>
</evidence>
<keyword evidence="16 20" id="KW-0131">Cell cycle</keyword>
<feature type="active site" evidence="20">
    <location>
        <position position="165"/>
    </location>
</feature>
<dbReference type="Gene3D" id="3.30.465.10">
    <property type="match status" value="1"/>
</dbReference>
<comment type="pathway">
    <text evidence="4 20">Cell wall biogenesis; peptidoglycan biosynthesis.</text>
</comment>
<evidence type="ECO:0000256" key="7">
    <source>
        <dbReference type="ARBA" id="ARBA00015188"/>
    </source>
</evidence>
<evidence type="ECO:0000256" key="8">
    <source>
        <dbReference type="ARBA" id="ARBA00022490"/>
    </source>
</evidence>
<dbReference type="NCBIfam" id="NF000755">
    <property type="entry name" value="PRK00046.1"/>
    <property type="match status" value="1"/>
</dbReference>
<comment type="cofactor">
    <cofactor evidence="1 20">
        <name>FAD</name>
        <dbReference type="ChEBI" id="CHEBI:57692"/>
    </cofactor>
</comment>
<comment type="function">
    <text evidence="2 20">Cell wall formation.</text>
</comment>
<dbReference type="Gene3D" id="3.90.78.10">
    <property type="entry name" value="UDP-N-acetylenolpyruvoylglucosamine reductase, C-terminal domain"/>
    <property type="match status" value="1"/>
</dbReference>
<dbReference type="GO" id="GO:0005829">
    <property type="term" value="C:cytosol"/>
    <property type="evidence" value="ECO:0007669"/>
    <property type="project" value="TreeGrafter"/>
</dbReference>
<evidence type="ECO:0000256" key="12">
    <source>
        <dbReference type="ARBA" id="ARBA00022857"/>
    </source>
</evidence>
<evidence type="ECO:0000256" key="15">
    <source>
        <dbReference type="ARBA" id="ARBA00023002"/>
    </source>
</evidence>
<keyword evidence="13 20" id="KW-0133">Cell shape</keyword>
<keyword evidence="8 20" id="KW-0963">Cytoplasm</keyword>
<dbReference type="PANTHER" id="PTHR21071">
    <property type="entry name" value="UDP-N-ACETYLENOLPYRUVOYLGLUCOSAMINE REDUCTASE"/>
    <property type="match status" value="1"/>
</dbReference>
<dbReference type="UniPathway" id="UPA00219"/>
<keyword evidence="10 20" id="KW-0285">Flavoprotein</keyword>
<proteinExistence type="inferred from homology"/>
<evidence type="ECO:0000256" key="13">
    <source>
        <dbReference type="ARBA" id="ARBA00022960"/>
    </source>
</evidence>
<keyword evidence="12 20" id="KW-0521">NADP</keyword>
<keyword evidence="14 20" id="KW-0573">Peptidoglycan synthesis</keyword>
<dbReference type="PANTHER" id="PTHR21071:SF4">
    <property type="entry name" value="UDP-N-ACETYLENOLPYRUVOYLGLUCOSAMINE REDUCTASE"/>
    <property type="match status" value="1"/>
</dbReference>
<evidence type="ECO:0000313" key="23">
    <source>
        <dbReference type="Proteomes" id="UP000243207"/>
    </source>
</evidence>
<keyword evidence="11 20" id="KW-0274">FAD</keyword>
<evidence type="ECO:0000313" key="22">
    <source>
        <dbReference type="EMBL" id="SDS36469.1"/>
    </source>
</evidence>
<gene>
    <name evidence="20" type="primary">murB</name>
    <name evidence="22" type="ORF">SAMN05216421_1389</name>
</gene>
<feature type="active site" description="Proton donor" evidence="20">
    <location>
        <position position="238"/>
    </location>
</feature>
<evidence type="ECO:0000256" key="11">
    <source>
        <dbReference type="ARBA" id="ARBA00022827"/>
    </source>
</evidence>
<evidence type="ECO:0000256" key="2">
    <source>
        <dbReference type="ARBA" id="ARBA00003921"/>
    </source>
</evidence>
<dbReference type="InterPro" id="IPR016166">
    <property type="entry name" value="FAD-bd_PCMH"/>
</dbReference>
<reference evidence="23" key="1">
    <citation type="submission" date="2016-10" db="EMBL/GenBank/DDBJ databases">
        <authorList>
            <person name="Varghese N."/>
            <person name="Submissions S."/>
        </authorList>
    </citation>
    <scope>NUCLEOTIDE SEQUENCE [LARGE SCALE GENOMIC DNA]</scope>
    <source>
        <strain evidence="23">NRRL B-51270</strain>
    </source>
</reference>